<proteinExistence type="predicted"/>
<evidence type="ECO:0000256" key="4">
    <source>
        <dbReference type="ARBA" id="ARBA00023125"/>
    </source>
</evidence>
<evidence type="ECO:0000259" key="8">
    <source>
        <dbReference type="PROSITE" id="PS50110"/>
    </source>
</evidence>
<feature type="domain" description="OmpR/PhoB-type" evidence="9">
    <location>
        <begin position="132"/>
        <end position="229"/>
    </location>
</feature>
<organism evidence="10 11">
    <name type="scientific">Sulfurimonas gotlandica (strain DSM 19862 / JCM 16533 / GD1)</name>
    <dbReference type="NCBI Taxonomy" id="929558"/>
    <lineage>
        <taxon>Bacteria</taxon>
        <taxon>Pseudomonadati</taxon>
        <taxon>Campylobacterota</taxon>
        <taxon>Epsilonproteobacteria</taxon>
        <taxon>Campylobacterales</taxon>
        <taxon>Sulfurimonadaceae</taxon>
        <taxon>Sulfurimonas</taxon>
    </lineage>
</organism>
<evidence type="ECO:0000259" key="9">
    <source>
        <dbReference type="PROSITE" id="PS51755"/>
    </source>
</evidence>
<evidence type="ECO:0000256" key="5">
    <source>
        <dbReference type="ARBA" id="ARBA00023163"/>
    </source>
</evidence>
<evidence type="ECO:0000256" key="7">
    <source>
        <dbReference type="PROSITE-ProRule" id="PRU01091"/>
    </source>
</evidence>
<dbReference type="InterPro" id="IPR011006">
    <property type="entry name" value="CheY-like_superfamily"/>
</dbReference>
<keyword evidence="11" id="KW-1185">Reference proteome</keyword>
<accession>B6BHD6</accession>
<evidence type="ECO:0000256" key="2">
    <source>
        <dbReference type="ARBA" id="ARBA00023012"/>
    </source>
</evidence>
<evidence type="ECO:0000256" key="3">
    <source>
        <dbReference type="ARBA" id="ARBA00023015"/>
    </source>
</evidence>
<keyword evidence="3" id="KW-0805">Transcription regulation</keyword>
<dbReference type="GO" id="GO:0000976">
    <property type="term" value="F:transcription cis-regulatory region binding"/>
    <property type="evidence" value="ECO:0007669"/>
    <property type="project" value="TreeGrafter"/>
</dbReference>
<gene>
    <name evidence="10" type="ORF">SMGD1_1406</name>
</gene>
<dbReference type="GO" id="GO:0005829">
    <property type="term" value="C:cytosol"/>
    <property type="evidence" value="ECO:0007669"/>
    <property type="project" value="TreeGrafter"/>
</dbReference>
<dbReference type="Proteomes" id="UP000006431">
    <property type="component" value="Unassembled WGS sequence"/>
</dbReference>
<dbReference type="Gene3D" id="1.10.10.10">
    <property type="entry name" value="Winged helix-like DNA-binding domain superfamily/Winged helix DNA-binding domain"/>
    <property type="match status" value="1"/>
</dbReference>
<dbReference type="PATRIC" id="fig|929558.5.peg.1397"/>
<dbReference type="SUPFAM" id="SSF52172">
    <property type="entry name" value="CheY-like"/>
    <property type="match status" value="1"/>
</dbReference>
<dbReference type="HOGENOM" id="CLU_000445_30_3_7"/>
<dbReference type="Gene3D" id="3.40.50.2300">
    <property type="match status" value="1"/>
</dbReference>
<dbReference type="Pfam" id="PF00486">
    <property type="entry name" value="Trans_reg_C"/>
    <property type="match status" value="1"/>
</dbReference>
<dbReference type="PANTHER" id="PTHR48111:SF1">
    <property type="entry name" value="TWO-COMPONENT RESPONSE REGULATOR ORR33"/>
    <property type="match status" value="1"/>
</dbReference>
<dbReference type="SMART" id="SM00862">
    <property type="entry name" value="Trans_reg_C"/>
    <property type="match status" value="1"/>
</dbReference>
<keyword evidence="2" id="KW-0902">Two-component regulatory system</keyword>
<dbReference type="CDD" id="cd00383">
    <property type="entry name" value="trans_reg_C"/>
    <property type="match status" value="1"/>
</dbReference>
<evidence type="ECO:0000256" key="1">
    <source>
        <dbReference type="ARBA" id="ARBA00022553"/>
    </source>
</evidence>
<sequence>MKSNELIEDISILITEDESELREYLQEYLQLFFKKVYVAKCGHEGYIQYLEKRPDIILSDINMPNLDGLSMIKRIRERDSETDIIIMSAHSEQEKLLQAIELKLVTYLIKPINSQKLKDVLISLVDKLRSSKKRIYLSHEIFWDKASSTLWNSEKQISLKEKELMLFKLLCSKTNHAFTAENIFYHIYGEQGEKEFSEYSVTSFIKRLRAKLPENLIQNEYGLGYKIVLK</sequence>
<accession>H1FSK2</accession>
<dbReference type="PANTHER" id="PTHR48111">
    <property type="entry name" value="REGULATOR OF RPOS"/>
    <property type="match status" value="1"/>
</dbReference>
<dbReference type="InterPro" id="IPR039420">
    <property type="entry name" value="WalR-like"/>
</dbReference>
<dbReference type="InterPro" id="IPR036388">
    <property type="entry name" value="WH-like_DNA-bd_sf"/>
</dbReference>
<dbReference type="SUPFAM" id="SSF46894">
    <property type="entry name" value="C-terminal effector domain of the bipartite response regulators"/>
    <property type="match status" value="1"/>
</dbReference>
<evidence type="ECO:0000313" key="10">
    <source>
        <dbReference type="EMBL" id="EHP29930.1"/>
    </source>
</evidence>
<dbReference type="AlphaFoldDB" id="B6BHD6"/>
<dbReference type="PROSITE" id="PS50110">
    <property type="entry name" value="RESPONSE_REGULATORY"/>
    <property type="match status" value="1"/>
</dbReference>
<dbReference type="InterPro" id="IPR001789">
    <property type="entry name" value="Sig_transdc_resp-reg_receiver"/>
</dbReference>
<dbReference type="GO" id="GO:0006355">
    <property type="term" value="P:regulation of DNA-templated transcription"/>
    <property type="evidence" value="ECO:0007669"/>
    <property type="project" value="InterPro"/>
</dbReference>
<keyword evidence="1 6" id="KW-0597">Phosphoprotein</keyword>
<feature type="domain" description="Response regulatory" evidence="8">
    <location>
        <begin position="11"/>
        <end position="125"/>
    </location>
</feature>
<dbReference type="GO" id="GO:0000156">
    <property type="term" value="F:phosphorelay response regulator activity"/>
    <property type="evidence" value="ECO:0007669"/>
    <property type="project" value="TreeGrafter"/>
</dbReference>
<protein>
    <submittedName>
        <fullName evidence="10">Two-component response regulator</fullName>
    </submittedName>
</protein>
<name>B6BHD6_SULGG</name>
<feature type="DNA-binding region" description="OmpR/PhoB-type" evidence="7">
    <location>
        <begin position="132"/>
        <end position="229"/>
    </location>
</feature>
<dbReference type="CDD" id="cd17536">
    <property type="entry name" value="REC_YesN-like"/>
    <property type="match status" value="1"/>
</dbReference>
<feature type="modified residue" description="4-aspartylphosphate" evidence="6">
    <location>
        <position position="60"/>
    </location>
</feature>
<keyword evidence="4 7" id="KW-0238">DNA-binding</keyword>
<dbReference type="GO" id="GO:0032993">
    <property type="term" value="C:protein-DNA complex"/>
    <property type="evidence" value="ECO:0007669"/>
    <property type="project" value="TreeGrafter"/>
</dbReference>
<evidence type="ECO:0000256" key="6">
    <source>
        <dbReference type="PROSITE-ProRule" id="PRU00169"/>
    </source>
</evidence>
<dbReference type="InterPro" id="IPR016032">
    <property type="entry name" value="Sig_transdc_resp-reg_C-effctor"/>
</dbReference>
<dbReference type="EMBL" id="AFRZ01000001">
    <property type="protein sequence ID" value="EHP29930.1"/>
    <property type="molecule type" value="Genomic_DNA"/>
</dbReference>
<reference evidence="10 11" key="1">
    <citation type="journal article" date="2012" name="Proc. Natl. Acad. Sci. U.S.A.">
        <title>Genome and physiology of a model Epsilonproteobacterium responsible for sulfide detoxification in marine oxygen depletion zones.</title>
        <authorList>
            <person name="Grote J."/>
            <person name="Schott T."/>
            <person name="Bruckner C.G."/>
            <person name="Glockner F.O."/>
            <person name="Jost G."/>
            <person name="Teeling H."/>
            <person name="Labrenz M."/>
            <person name="Jurgens K."/>
        </authorList>
    </citation>
    <scope>NUCLEOTIDE SEQUENCE [LARGE SCALE GENOMIC DNA]</scope>
    <source>
        <strain evidence="10 11">GD1</strain>
    </source>
</reference>
<evidence type="ECO:0000313" key="11">
    <source>
        <dbReference type="Proteomes" id="UP000006431"/>
    </source>
</evidence>
<dbReference type="PROSITE" id="PS51755">
    <property type="entry name" value="OMPR_PHOB"/>
    <property type="match status" value="1"/>
</dbReference>
<dbReference type="OrthoDB" id="5353330at2"/>
<comment type="caution">
    <text evidence="10">The sequence shown here is derived from an EMBL/GenBank/DDBJ whole genome shotgun (WGS) entry which is preliminary data.</text>
</comment>
<dbReference type="RefSeq" id="WP_008336971.1">
    <property type="nucleotide sequence ID" value="NZ_AFRZ01000001.1"/>
</dbReference>
<dbReference type="STRING" id="929558.SMGD1_1406"/>
<keyword evidence="5" id="KW-0804">Transcription</keyword>
<dbReference type="Pfam" id="PF00072">
    <property type="entry name" value="Response_reg"/>
    <property type="match status" value="1"/>
</dbReference>
<dbReference type="eggNOG" id="COG0745">
    <property type="taxonomic scope" value="Bacteria"/>
</dbReference>
<dbReference type="InterPro" id="IPR001867">
    <property type="entry name" value="OmpR/PhoB-type_DNA-bd"/>
</dbReference>
<dbReference type="SMART" id="SM00448">
    <property type="entry name" value="REC"/>
    <property type="match status" value="1"/>
</dbReference>